<dbReference type="AlphaFoldDB" id="A0ABD0J687"/>
<evidence type="ECO:0000313" key="3">
    <source>
        <dbReference type="Proteomes" id="UP001519460"/>
    </source>
</evidence>
<feature type="non-terminal residue" evidence="2">
    <location>
        <position position="105"/>
    </location>
</feature>
<evidence type="ECO:0000259" key="1">
    <source>
        <dbReference type="PROSITE" id="PS50003"/>
    </source>
</evidence>
<evidence type="ECO:0000313" key="2">
    <source>
        <dbReference type="EMBL" id="KAK7462634.1"/>
    </source>
</evidence>
<feature type="domain" description="PH" evidence="1">
    <location>
        <begin position="1"/>
        <end position="61"/>
    </location>
</feature>
<dbReference type="EMBL" id="JACVVK020000612">
    <property type="protein sequence ID" value="KAK7462634.1"/>
    <property type="molecule type" value="Genomic_DNA"/>
</dbReference>
<sequence>MKKEWEPWYLIVGLIYLPVRYNSPVCYLYVQVITPSRNLVLCAESRREMEEWINALKMAANKEYYEDGTVLTELCPPRDQRRLISLLPSTMSMSDDALSDDTLSD</sequence>
<organism evidence="2 3">
    <name type="scientific">Batillaria attramentaria</name>
    <dbReference type="NCBI Taxonomy" id="370345"/>
    <lineage>
        <taxon>Eukaryota</taxon>
        <taxon>Metazoa</taxon>
        <taxon>Spiralia</taxon>
        <taxon>Lophotrochozoa</taxon>
        <taxon>Mollusca</taxon>
        <taxon>Gastropoda</taxon>
        <taxon>Caenogastropoda</taxon>
        <taxon>Sorbeoconcha</taxon>
        <taxon>Cerithioidea</taxon>
        <taxon>Batillariidae</taxon>
        <taxon>Batillaria</taxon>
    </lineage>
</organism>
<reference evidence="2 3" key="1">
    <citation type="journal article" date="2023" name="Sci. Data">
        <title>Genome assembly of the Korean intertidal mud-creeper Batillaria attramentaria.</title>
        <authorList>
            <person name="Patra A.K."/>
            <person name="Ho P.T."/>
            <person name="Jun S."/>
            <person name="Lee S.J."/>
            <person name="Kim Y."/>
            <person name="Won Y.J."/>
        </authorList>
    </citation>
    <scope>NUCLEOTIDE SEQUENCE [LARGE SCALE GENOMIC DNA]</scope>
    <source>
        <strain evidence="2">Wonlab-2016</strain>
    </source>
</reference>
<name>A0ABD0J687_9CAEN</name>
<protein>
    <recommendedName>
        <fullName evidence="1">PH domain-containing protein</fullName>
    </recommendedName>
</protein>
<dbReference type="InterPro" id="IPR011993">
    <property type="entry name" value="PH-like_dom_sf"/>
</dbReference>
<dbReference type="InterPro" id="IPR001849">
    <property type="entry name" value="PH_domain"/>
</dbReference>
<dbReference type="PROSITE" id="PS50003">
    <property type="entry name" value="PH_DOMAIN"/>
    <property type="match status" value="1"/>
</dbReference>
<dbReference type="Gene3D" id="2.30.29.30">
    <property type="entry name" value="Pleckstrin-homology domain (PH domain)/Phosphotyrosine-binding domain (PTB)"/>
    <property type="match status" value="1"/>
</dbReference>
<comment type="caution">
    <text evidence="2">The sequence shown here is derived from an EMBL/GenBank/DDBJ whole genome shotgun (WGS) entry which is preliminary data.</text>
</comment>
<keyword evidence="3" id="KW-1185">Reference proteome</keyword>
<accession>A0ABD0J687</accession>
<dbReference type="Proteomes" id="UP001519460">
    <property type="component" value="Unassembled WGS sequence"/>
</dbReference>
<proteinExistence type="predicted"/>
<dbReference type="SUPFAM" id="SSF50729">
    <property type="entry name" value="PH domain-like"/>
    <property type="match status" value="1"/>
</dbReference>
<gene>
    <name evidence="2" type="ORF">BaRGS_00038314</name>
</gene>